<protein>
    <submittedName>
        <fullName evidence="2">Type II secretion system protein</fullName>
    </submittedName>
</protein>
<reference evidence="2 3" key="1">
    <citation type="submission" date="2019-07" db="EMBL/GenBank/DDBJ databases">
        <title>Reclasification of Spiribacter aquaticus.</title>
        <authorList>
            <person name="Leon M.J."/>
            <person name="Sanchez-Porro C."/>
            <person name="Ventosa A."/>
        </authorList>
    </citation>
    <scope>NUCLEOTIDE SEQUENCE [LARGE SCALE GENOMIC DNA]</scope>
    <source>
        <strain evidence="2 3">SP30</strain>
    </source>
</reference>
<dbReference type="SUPFAM" id="SSF54523">
    <property type="entry name" value="Pili subunits"/>
    <property type="match status" value="1"/>
</dbReference>
<keyword evidence="1" id="KW-1133">Transmembrane helix</keyword>
<gene>
    <name evidence="2" type="ORF">FPL11_03835</name>
</gene>
<dbReference type="AlphaFoldDB" id="A0A557RJA1"/>
<sequence>MFMNANSENPSRGFTLIEVVITLLLLGVLSAFIARPLISLIQARADVSDAAAQHSEIEHALSRMARDIRLSDDSTEISGCGEGVLTLNRDGDERVYERNENGTLMLDDNVIASDVRIFECEALEPADLRLYELILNNSEVRAFKRDG</sequence>
<dbReference type="InterPro" id="IPR012902">
    <property type="entry name" value="N_methyl_site"/>
</dbReference>
<comment type="caution">
    <text evidence="2">The sequence shown here is derived from an EMBL/GenBank/DDBJ whole genome shotgun (WGS) entry which is preliminary data.</text>
</comment>
<accession>A0A557RJA1</accession>
<evidence type="ECO:0000256" key="1">
    <source>
        <dbReference type="SAM" id="Phobius"/>
    </source>
</evidence>
<evidence type="ECO:0000313" key="2">
    <source>
        <dbReference type="EMBL" id="TVO65227.1"/>
    </source>
</evidence>
<keyword evidence="1" id="KW-0472">Membrane</keyword>
<evidence type="ECO:0000313" key="3">
    <source>
        <dbReference type="Proteomes" id="UP000316688"/>
    </source>
</evidence>
<feature type="transmembrane region" description="Helical" evidence="1">
    <location>
        <begin position="12"/>
        <end position="34"/>
    </location>
</feature>
<dbReference type="Proteomes" id="UP000316688">
    <property type="component" value="Unassembled WGS sequence"/>
</dbReference>
<dbReference type="Pfam" id="PF07963">
    <property type="entry name" value="N_methyl"/>
    <property type="match status" value="1"/>
</dbReference>
<organism evidence="2 3">
    <name type="scientific">Spiribacter aquaticus</name>
    <dbReference type="NCBI Taxonomy" id="1935996"/>
    <lineage>
        <taxon>Bacteria</taxon>
        <taxon>Pseudomonadati</taxon>
        <taxon>Pseudomonadota</taxon>
        <taxon>Gammaproteobacteria</taxon>
        <taxon>Chromatiales</taxon>
        <taxon>Ectothiorhodospiraceae</taxon>
        <taxon>Spiribacter</taxon>
    </lineage>
</organism>
<keyword evidence="1" id="KW-0812">Transmembrane</keyword>
<dbReference type="PROSITE" id="PS00409">
    <property type="entry name" value="PROKAR_NTER_METHYL"/>
    <property type="match status" value="1"/>
</dbReference>
<proteinExistence type="predicted"/>
<dbReference type="InterPro" id="IPR045584">
    <property type="entry name" value="Pilin-like"/>
</dbReference>
<keyword evidence="3" id="KW-1185">Reference proteome</keyword>
<dbReference type="EMBL" id="VMKP01000002">
    <property type="protein sequence ID" value="TVO65227.1"/>
    <property type="molecule type" value="Genomic_DNA"/>
</dbReference>
<dbReference type="NCBIfam" id="TIGR02532">
    <property type="entry name" value="IV_pilin_GFxxxE"/>
    <property type="match status" value="1"/>
</dbReference>
<name>A0A557RJA1_9GAMM</name>
<dbReference type="Gene3D" id="3.30.700.10">
    <property type="entry name" value="Glycoprotein, Type 4 Pilin"/>
    <property type="match status" value="1"/>
</dbReference>